<evidence type="ECO:0000313" key="1">
    <source>
        <dbReference type="EMBL" id="KAG5583361.1"/>
    </source>
</evidence>
<dbReference type="AlphaFoldDB" id="A0A9J5X4Z4"/>
<keyword evidence="2" id="KW-1185">Reference proteome</keyword>
<dbReference type="Proteomes" id="UP000824120">
    <property type="component" value="Chromosome 10"/>
</dbReference>
<dbReference type="EMBL" id="JACXVP010000010">
    <property type="protein sequence ID" value="KAG5583361.1"/>
    <property type="molecule type" value="Genomic_DNA"/>
</dbReference>
<accession>A0A9J5X4Z4</accession>
<gene>
    <name evidence="1" type="ORF">H5410_053988</name>
</gene>
<comment type="caution">
    <text evidence="1">The sequence shown here is derived from an EMBL/GenBank/DDBJ whole genome shotgun (WGS) entry which is preliminary data.</text>
</comment>
<sequence>MYWILNNLVWNRVDPIVEMGLGQPDSFVEEGEPQSYTIPLRFHSEKSSFRKNQIQELSPEIRRN</sequence>
<reference evidence="1 2" key="1">
    <citation type="submission" date="2020-09" db="EMBL/GenBank/DDBJ databases">
        <title>De no assembly of potato wild relative species, Solanum commersonii.</title>
        <authorList>
            <person name="Cho K."/>
        </authorList>
    </citation>
    <scope>NUCLEOTIDE SEQUENCE [LARGE SCALE GENOMIC DNA]</scope>
    <source>
        <strain evidence="1">LZ3.2</strain>
        <tissue evidence="1">Leaf</tissue>
    </source>
</reference>
<proteinExistence type="predicted"/>
<name>A0A9J5X4Z4_SOLCO</name>
<protein>
    <submittedName>
        <fullName evidence="1">Uncharacterized protein</fullName>
    </submittedName>
</protein>
<organism evidence="1 2">
    <name type="scientific">Solanum commersonii</name>
    <name type="common">Commerson's wild potato</name>
    <name type="synonym">Commerson's nightshade</name>
    <dbReference type="NCBI Taxonomy" id="4109"/>
    <lineage>
        <taxon>Eukaryota</taxon>
        <taxon>Viridiplantae</taxon>
        <taxon>Streptophyta</taxon>
        <taxon>Embryophyta</taxon>
        <taxon>Tracheophyta</taxon>
        <taxon>Spermatophyta</taxon>
        <taxon>Magnoliopsida</taxon>
        <taxon>eudicotyledons</taxon>
        <taxon>Gunneridae</taxon>
        <taxon>Pentapetalae</taxon>
        <taxon>asterids</taxon>
        <taxon>lamiids</taxon>
        <taxon>Solanales</taxon>
        <taxon>Solanaceae</taxon>
        <taxon>Solanoideae</taxon>
        <taxon>Solaneae</taxon>
        <taxon>Solanum</taxon>
    </lineage>
</organism>
<evidence type="ECO:0000313" key="2">
    <source>
        <dbReference type="Proteomes" id="UP000824120"/>
    </source>
</evidence>